<dbReference type="OrthoDB" id="200220at2"/>
<keyword evidence="2" id="KW-1185">Reference proteome</keyword>
<reference evidence="1 2" key="1">
    <citation type="submission" date="2019-07" db="EMBL/GenBank/DDBJ databases">
        <title>Whole genome shotgun sequence of Brevifollis gellanilyticus NBRC 108608.</title>
        <authorList>
            <person name="Hosoyama A."/>
            <person name="Uohara A."/>
            <person name="Ohji S."/>
            <person name="Ichikawa N."/>
        </authorList>
    </citation>
    <scope>NUCLEOTIDE SEQUENCE [LARGE SCALE GENOMIC DNA]</scope>
    <source>
        <strain evidence="1 2">NBRC 108608</strain>
    </source>
</reference>
<organism evidence="1 2">
    <name type="scientific">Brevifollis gellanilyticus</name>
    <dbReference type="NCBI Taxonomy" id="748831"/>
    <lineage>
        <taxon>Bacteria</taxon>
        <taxon>Pseudomonadati</taxon>
        <taxon>Verrucomicrobiota</taxon>
        <taxon>Verrucomicrobiia</taxon>
        <taxon>Verrucomicrobiales</taxon>
        <taxon>Verrucomicrobiaceae</taxon>
    </lineage>
</organism>
<proteinExistence type="predicted"/>
<dbReference type="AlphaFoldDB" id="A0A512MBS2"/>
<protein>
    <submittedName>
        <fullName evidence="1">Uncharacterized protein</fullName>
    </submittedName>
</protein>
<evidence type="ECO:0000313" key="1">
    <source>
        <dbReference type="EMBL" id="GEP44182.1"/>
    </source>
</evidence>
<dbReference type="EMBL" id="BKAG01000026">
    <property type="protein sequence ID" value="GEP44182.1"/>
    <property type="molecule type" value="Genomic_DNA"/>
</dbReference>
<evidence type="ECO:0000313" key="2">
    <source>
        <dbReference type="Proteomes" id="UP000321577"/>
    </source>
</evidence>
<dbReference type="Proteomes" id="UP000321577">
    <property type="component" value="Unassembled WGS sequence"/>
</dbReference>
<gene>
    <name evidence="1" type="ORF">BGE01nite_34730</name>
</gene>
<name>A0A512MBS2_9BACT</name>
<accession>A0A512MBS2</accession>
<dbReference type="RefSeq" id="WP_146851884.1">
    <property type="nucleotide sequence ID" value="NZ_BKAG01000026.1"/>
</dbReference>
<sequence length="85" mass="10088">MPRSSYEPILSAKAWEFFTALTRKRQQRLTKLIYLLADYPHRLGDYQTRDSVGRFLENLQMEGFVFTYWADGAVKELRILDIVEL</sequence>
<comment type="caution">
    <text evidence="1">The sequence shown here is derived from an EMBL/GenBank/DDBJ whole genome shotgun (WGS) entry which is preliminary data.</text>
</comment>